<accession>A0A511KPD1</accession>
<reference evidence="2 3" key="1">
    <citation type="submission" date="2019-07" db="EMBL/GenBank/DDBJ databases">
        <title>Rhodotorula toruloides NBRC10032 genome sequencing.</title>
        <authorList>
            <person name="Shida Y."/>
            <person name="Takaku H."/>
            <person name="Ogasawara W."/>
            <person name="Mori K."/>
        </authorList>
    </citation>
    <scope>NUCLEOTIDE SEQUENCE [LARGE SCALE GENOMIC DNA]</scope>
    <source>
        <strain evidence="2 3">NBRC10032</strain>
    </source>
</reference>
<evidence type="ECO:0000256" key="1">
    <source>
        <dbReference type="SAM" id="MobiDB-lite"/>
    </source>
</evidence>
<evidence type="ECO:0000313" key="2">
    <source>
        <dbReference type="EMBL" id="GEM11716.1"/>
    </source>
</evidence>
<comment type="caution">
    <text evidence="2">The sequence shown here is derived from an EMBL/GenBank/DDBJ whole genome shotgun (WGS) entry which is preliminary data.</text>
</comment>
<dbReference type="EMBL" id="BJWK01000016">
    <property type="protein sequence ID" value="GEM11716.1"/>
    <property type="molecule type" value="Genomic_DNA"/>
</dbReference>
<sequence>MGSSKSSNKGRRRSKSWTQVKFPRIVEAERNAYGTYRLTRIVLRHDHTLDSPDDDAEPEHEETPNIASTSSFTPLAGTSYSCTAPSIFTTGRQPSPRFPRLQFDTAQELQPASPARPPPLAFFDDLKALISFLMPNLAPVSASRLASQLIGTGIRSISDLTNFLLFETDTTLPCFLRGLARREGDDVAEDAFSLFQLMRMYSMDSA</sequence>
<proteinExistence type="predicted"/>
<gene>
    <name evidence="2" type="ORF">Rt10032_c16g5733</name>
</gene>
<evidence type="ECO:0000313" key="3">
    <source>
        <dbReference type="Proteomes" id="UP000321518"/>
    </source>
</evidence>
<feature type="compositionally biased region" description="Acidic residues" evidence="1">
    <location>
        <begin position="51"/>
        <end position="60"/>
    </location>
</feature>
<dbReference type="Proteomes" id="UP000321518">
    <property type="component" value="Unassembled WGS sequence"/>
</dbReference>
<feature type="region of interest" description="Disordered" evidence="1">
    <location>
        <begin position="49"/>
        <end position="72"/>
    </location>
</feature>
<organism evidence="2 3">
    <name type="scientific">Rhodotorula toruloides</name>
    <name type="common">Yeast</name>
    <name type="synonym">Rhodosporidium toruloides</name>
    <dbReference type="NCBI Taxonomy" id="5286"/>
    <lineage>
        <taxon>Eukaryota</taxon>
        <taxon>Fungi</taxon>
        <taxon>Dikarya</taxon>
        <taxon>Basidiomycota</taxon>
        <taxon>Pucciniomycotina</taxon>
        <taxon>Microbotryomycetes</taxon>
        <taxon>Sporidiobolales</taxon>
        <taxon>Sporidiobolaceae</taxon>
        <taxon>Rhodotorula</taxon>
    </lineage>
</organism>
<protein>
    <submittedName>
        <fullName evidence="2">Transcription factor, FAR1-related domain-containing protein</fullName>
    </submittedName>
</protein>
<dbReference type="OrthoDB" id="747268at2759"/>
<name>A0A511KPD1_RHOTO</name>
<dbReference type="AlphaFoldDB" id="A0A511KPD1"/>